<dbReference type="InterPro" id="IPR054191">
    <property type="entry name" value="DUF6896"/>
</dbReference>
<organism evidence="2 3">
    <name type="scientific">Deinococcus daejeonensis</name>
    <dbReference type="NCBI Taxonomy" id="1007098"/>
    <lineage>
        <taxon>Bacteria</taxon>
        <taxon>Thermotogati</taxon>
        <taxon>Deinococcota</taxon>
        <taxon>Deinococci</taxon>
        <taxon>Deinococcales</taxon>
        <taxon>Deinococcaceae</taxon>
        <taxon>Deinococcus</taxon>
    </lineage>
</organism>
<accession>A0ABQ2JK10</accession>
<name>A0ABQ2JK10_9DEIO</name>
<protein>
    <recommendedName>
        <fullName evidence="1">DUF6896 domain-containing protein</fullName>
    </recommendedName>
</protein>
<gene>
    <name evidence="2" type="ORF">GCM10010842_39750</name>
</gene>
<sequence>MGTRPKTSNTVCSMAGMPLLKVVEIYQQLIRRAIERLETEYGEVSPSRVWDEEIPRKGRLPGLSFHFHGVGCTAQIDGYTVNWDWDREGRTDAFEAWKLWQMTRDHPQEFGLWAQLEPMKEELARLCVSGAVIPANEWGVLYRLAPSA</sequence>
<reference evidence="3" key="1">
    <citation type="journal article" date="2019" name="Int. J. Syst. Evol. Microbiol.">
        <title>The Global Catalogue of Microorganisms (GCM) 10K type strain sequencing project: providing services to taxonomists for standard genome sequencing and annotation.</title>
        <authorList>
            <consortium name="The Broad Institute Genomics Platform"/>
            <consortium name="The Broad Institute Genome Sequencing Center for Infectious Disease"/>
            <person name="Wu L."/>
            <person name="Ma J."/>
        </authorList>
    </citation>
    <scope>NUCLEOTIDE SEQUENCE [LARGE SCALE GENOMIC DNA]</scope>
    <source>
        <strain evidence="3">JCM 16918</strain>
    </source>
</reference>
<feature type="domain" description="DUF6896" evidence="1">
    <location>
        <begin position="20"/>
        <end position="134"/>
    </location>
</feature>
<evidence type="ECO:0000259" key="1">
    <source>
        <dbReference type="Pfam" id="PF21837"/>
    </source>
</evidence>
<evidence type="ECO:0000313" key="2">
    <source>
        <dbReference type="EMBL" id="GGN47861.1"/>
    </source>
</evidence>
<comment type="caution">
    <text evidence="2">The sequence shown here is derived from an EMBL/GenBank/DDBJ whole genome shotgun (WGS) entry which is preliminary data.</text>
</comment>
<proteinExistence type="predicted"/>
<keyword evidence="3" id="KW-1185">Reference proteome</keyword>
<dbReference type="Pfam" id="PF21837">
    <property type="entry name" value="DUF6896"/>
    <property type="match status" value="1"/>
</dbReference>
<dbReference type="EMBL" id="BMOR01000045">
    <property type="protein sequence ID" value="GGN47861.1"/>
    <property type="molecule type" value="Genomic_DNA"/>
</dbReference>
<evidence type="ECO:0000313" key="3">
    <source>
        <dbReference type="Proteomes" id="UP000645517"/>
    </source>
</evidence>
<dbReference type="Proteomes" id="UP000645517">
    <property type="component" value="Unassembled WGS sequence"/>
</dbReference>